<accession>A0A921UNM1</accession>
<keyword evidence="3" id="KW-0443">Lipid metabolism</keyword>
<evidence type="ECO:0000256" key="2">
    <source>
        <dbReference type="ARBA" id="ARBA00022801"/>
    </source>
</evidence>
<dbReference type="Proteomes" id="UP000807115">
    <property type="component" value="Chromosome 3"/>
</dbReference>
<evidence type="ECO:0008006" key="6">
    <source>
        <dbReference type="Google" id="ProtNLM"/>
    </source>
</evidence>
<protein>
    <recommendedName>
        <fullName evidence="6">SGNH hydrolase-type esterase domain-containing protein</fullName>
    </recommendedName>
</protein>
<dbReference type="AlphaFoldDB" id="A0A921UNM1"/>
<dbReference type="PANTHER" id="PTHR46020">
    <property type="entry name" value="OSJNBB0059K02.9 PROTEIN"/>
    <property type="match status" value="1"/>
</dbReference>
<dbReference type="GO" id="GO:0016788">
    <property type="term" value="F:hydrolase activity, acting on ester bonds"/>
    <property type="evidence" value="ECO:0007669"/>
    <property type="project" value="InterPro"/>
</dbReference>
<proteinExistence type="inferred from homology"/>
<reference evidence="4" key="2">
    <citation type="submission" date="2020-10" db="EMBL/GenBank/DDBJ databases">
        <authorList>
            <person name="Cooper E.A."/>
            <person name="Brenton Z.W."/>
            <person name="Flinn B.S."/>
            <person name="Jenkins J."/>
            <person name="Shu S."/>
            <person name="Flowers D."/>
            <person name="Luo F."/>
            <person name="Wang Y."/>
            <person name="Xia P."/>
            <person name="Barry K."/>
            <person name="Daum C."/>
            <person name="Lipzen A."/>
            <person name="Yoshinaga Y."/>
            <person name="Schmutz J."/>
            <person name="Saski C."/>
            <person name="Vermerris W."/>
            <person name="Kresovich S."/>
        </authorList>
    </citation>
    <scope>NUCLEOTIDE SEQUENCE</scope>
</reference>
<dbReference type="InterPro" id="IPR001087">
    <property type="entry name" value="GDSL"/>
</dbReference>
<name>A0A921UNM1_SORBI</name>
<evidence type="ECO:0000256" key="3">
    <source>
        <dbReference type="ARBA" id="ARBA00023098"/>
    </source>
</evidence>
<comment type="caution">
    <text evidence="4">The sequence shown here is derived from an EMBL/GenBank/DDBJ whole genome shotgun (WGS) entry which is preliminary data.</text>
</comment>
<reference evidence="4" key="1">
    <citation type="journal article" date="2019" name="BMC Genomics">
        <title>A new reference genome for Sorghum bicolor reveals high levels of sequence similarity between sweet and grain genotypes: implications for the genetics of sugar metabolism.</title>
        <authorList>
            <person name="Cooper E.A."/>
            <person name="Brenton Z.W."/>
            <person name="Flinn B.S."/>
            <person name="Jenkins J."/>
            <person name="Shu S."/>
            <person name="Flowers D."/>
            <person name="Luo F."/>
            <person name="Wang Y."/>
            <person name="Xia P."/>
            <person name="Barry K."/>
            <person name="Daum C."/>
            <person name="Lipzen A."/>
            <person name="Yoshinaga Y."/>
            <person name="Schmutz J."/>
            <person name="Saski C."/>
            <person name="Vermerris W."/>
            <person name="Kresovich S."/>
        </authorList>
    </citation>
    <scope>NUCLEOTIDE SEQUENCE</scope>
</reference>
<organism evidence="4 5">
    <name type="scientific">Sorghum bicolor</name>
    <name type="common">Sorghum</name>
    <name type="synonym">Sorghum vulgare</name>
    <dbReference type="NCBI Taxonomy" id="4558"/>
    <lineage>
        <taxon>Eukaryota</taxon>
        <taxon>Viridiplantae</taxon>
        <taxon>Streptophyta</taxon>
        <taxon>Embryophyta</taxon>
        <taxon>Tracheophyta</taxon>
        <taxon>Spermatophyta</taxon>
        <taxon>Magnoliopsida</taxon>
        <taxon>Liliopsida</taxon>
        <taxon>Poales</taxon>
        <taxon>Poaceae</taxon>
        <taxon>PACMAD clade</taxon>
        <taxon>Panicoideae</taxon>
        <taxon>Andropogonodae</taxon>
        <taxon>Andropogoneae</taxon>
        <taxon>Sorghinae</taxon>
        <taxon>Sorghum</taxon>
    </lineage>
</organism>
<sequence>MDLIITVSKAIVCKGADHGCKHYKTCFLFIYSTYTLLSVNHVRQPMRAMARALHWYNGLFVFGDSFADTGNSPKSDLSEVTRQWYKPYGSSHGFLRDPTGRFSNSLVQSDFIAKILGRSEAPLTYRRTKAGYPDKFGVNFAVGGAGVFEVPREAPTLARQIDDFEKMLDDDRTIGKWQLRQSVALVAISGNDYARVAANTSSDGADITGFVGNVTDEIARGVDRLRKLGVTKVLVNTLHPLACTPWQSRPSNYTKCVGRGNMAADLHNDHLRDKLRNATASDSVYLLDLNRAFTTIISPSDTDTVPQVAKQFKEKLRPCCESCDPNGYCGQVDKDGGAQYSVCSNPEKHFFWDDVHLTQAGWEAVMEQLERDIKDFLHISY</sequence>
<gene>
    <name evidence="4" type="ORF">BDA96_03G235900</name>
</gene>
<dbReference type="Gene3D" id="3.40.50.1110">
    <property type="entry name" value="SGNH hydrolase"/>
    <property type="match status" value="1"/>
</dbReference>
<dbReference type="PANTHER" id="PTHR46020:SF4">
    <property type="entry name" value="OS04G0650200 PROTEIN"/>
    <property type="match status" value="1"/>
</dbReference>
<evidence type="ECO:0000313" key="4">
    <source>
        <dbReference type="EMBL" id="KAG0538434.1"/>
    </source>
</evidence>
<dbReference type="Pfam" id="PF00657">
    <property type="entry name" value="Lipase_GDSL"/>
    <property type="match status" value="1"/>
</dbReference>
<comment type="similarity">
    <text evidence="1">Belongs to the 'GDSL' lipolytic enzyme family.</text>
</comment>
<dbReference type="SUPFAM" id="SSF52266">
    <property type="entry name" value="SGNH hydrolase"/>
    <property type="match status" value="1"/>
</dbReference>
<evidence type="ECO:0000256" key="1">
    <source>
        <dbReference type="ARBA" id="ARBA00008668"/>
    </source>
</evidence>
<evidence type="ECO:0000313" key="5">
    <source>
        <dbReference type="Proteomes" id="UP000807115"/>
    </source>
</evidence>
<dbReference type="GO" id="GO:0006629">
    <property type="term" value="P:lipid metabolic process"/>
    <property type="evidence" value="ECO:0007669"/>
    <property type="project" value="UniProtKB-KW"/>
</dbReference>
<keyword evidence="2" id="KW-0378">Hydrolase</keyword>
<dbReference type="InterPro" id="IPR036514">
    <property type="entry name" value="SGNH_hydro_sf"/>
</dbReference>
<dbReference type="EMBL" id="CM027682">
    <property type="protein sequence ID" value="KAG0538434.1"/>
    <property type="molecule type" value="Genomic_DNA"/>
</dbReference>